<dbReference type="RefSeq" id="WP_119476559.1">
    <property type="nucleotide sequence ID" value="NZ_QXML01000002.1"/>
</dbReference>
<reference evidence="2 3" key="1">
    <citation type="submission" date="2018-09" db="EMBL/GenBank/DDBJ databases">
        <authorList>
            <person name="Wang X."/>
            <person name="Du Z."/>
        </authorList>
    </citation>
    <scope>NUCLEOTIDE SEQUENCE [LARGE SCALE GENOMIC DNA]</scope>
    <source>
        <strain evidence="2 3">N3</strain>
    </source>
</reference>
<evidence type="ECO:0008006" key="4">
    <source>
        <dbReference type="Google" id="ProtNLM"/>
    </source>
</evidence>
<accession>A0A418PU78</accession>
<dbReference type="AlphaFoldDB" id="A0A418PU78"/>
<sequence length="150" mass="17097">MNLELSKESILHACIIKQQLTIADFEKEVTQMRAELTTHDESASQDQKPNREKNELLVRMEGELIFLKNELMTLENIDPNHVCQKVELGAVVVTDQRVFFISTSIESVEVNGKSVFGLSVHAPIYEAMKGKVKGDRIEFNGLRYQVLEVY</sequence>
<evidence type="ECO:0000313" key="2">
    <source>
        <dbReference type="EMBL" id="RIW17121.1"/>
    </source>
</evidence>
<organism evidence="2 3">
    <name type="scientific">Algoriphagus lacus</name>
    <dbReference type="NCBI Taxonomy" id="2056311"/>
    <lineage>
        <taxon>Bacteria</taxon>
        <taxon>Pseudomonadati</taxon>
        <taxon>Bacteroidota</taxon>
        <taxon>Cytophagia</taxon>
        <taxon>Cytophagales</taxon>
        <taxon>Cyclobacteriaceae</taxon>
        <taxon>Algoriphagus</taxon>
    </lineage>
</organism>
<evidence type="ECO:0000256" key="1">
    <source>
        <dbReference type="SAM" id="Coils"/>
    </source>
</evidence>
<evidence type="ECO:0000313" key="3">
    <source>
        <dbReference type="Proteomes" id="UP000283522"/>
    </source>
</evidence>
<comment type="caution">
    <text evidence="2">The sequence shown here is derived from an EMBL/GenBank/DDBJ whole genome shotgun (WGS) entry which is preliminary data.</text>
</comment>
<dbReference type="Proteomes" id="UP000283522">
    <property type="component" value="Unassembled WGS sequence"/>
</dbReference>
<name>A0A418PU78_9BACT</name>
<protein>
    <recommendedName>
        <fullName evidence="4">Transcription elongation factor</fullName>
    </recommendedName>
</protein>
<keyword evidence="3" id="KW-1185">Reference proteome</keyword>
<proteinExistence type="predicted"/>
<keyword evidence="1" id="KW-0175">Coiled coil</keyword>
<dbReference type="EMBL" id="QXML01000002">
    <property type="protein sequence ID" value="RIW17121.1"/>
    <property type="molecule type" value="Genomic_DNA"/>
</dbReference>
<gene>
    <name evidence="2" type="ORF">D0X99_05035</name>
</gene>
<dbReference type="OrthoDB" id="667380at2"/>
<feature type="coiled-coil region" evidence="1">
    <location>
        <begin position="50"/>
        <end position="77"/>
    </location>
</feature>